<dbReference type="Pfam" id="PF05114">
    <property type="entry name" value="MbnB_TglH_ChrH"/>
    <property type="match status" value="1"/>
</dbReference>
<dbReference type="InterPro" id="IPR036237">
    <property type="entry name" value="Xyl_isomerase-like_sf"/>
</dbReference>
<dbReference type="RefSeq" id="WP_129572522.1">
    <property type="nucleotide sequence ID" value="NZ_CP012672.1"/>
</dbReference>
<dbReference type="PANTHER" id="PTHR42194">
    <property type="entry name" value="UPF0276 PROTEIN HI_1600"/>
    <property type="match status" value="1"/>
</dbReference>
<dbReference type="AlphaFoldDB" id="A0A4V0NF17"/>
<proteinExistence type="predicted"/>
<accession>A0A4V0NF17</accession>
<dbReference type="Gene3D" id="3.20.20.150">
    <property type="entry name" value="Divalent-metal-dependent TIM barrel enzymes"/>
    <property type="match status" value="1"/>
</dbReference>
<name>A0A4V0NF17_SORCE</name>
<gene>
    <name evidence="1" type="ORF">SOCE836_001800</name>
</gene>
<organism evidence="1 2">
    <name type="scientific">Sorangium cellulosum</name>
    <name type="common">Polyangium cellulosum</name>
    <dbReference type="NCBI Taxonomy" id="56"/>
    <lineage>
        <taxon>Bacteria</taxon>
        <taxon>Pseudomonadati</taxon>
        <taxon>Myxococcota</taxon>
        <taxon>Polyangia</taxon>
        <taxon>Polyangiales</taxon>
        <taxon>Polyangiaceae</taxon>
        <taxon>Sorangium</taxon>
    </lineage>
</organism>
<evidence type="ECO:0000313" key="1">
    <source>
        <dbReference type="EMBL" id="AUX28112.1"/>
    </source>
</evidence>
<dbReference type="Proteomes" id="UP000295497">
    <property type="component" value="Chromosome"/>
</dbReference>
<reference evidence="1 2" key="1">
    <citation type="submission" date="2015-09" db="EMBL/GenBank/DDBJ databases">
        <title>Sorangium comparison.</title>
        <authorList>
            <person name="Zaburannyi N."/>
            <person name="Bunk B."/>
            <person name="Overmann J."/>
            <person name="Mueller R."/>
        </authorList>
    </citation>
    <scope>NUCLEOTIDE SEQUENCE [LARGE SCALE GENOMIC DNA]</scope>
    <source>
        <strain evidence="1 2">So ce836</strain>
    </source>
</reference>
<evidence type="ECO:0000313" key="2">
    <source>
        <dbReference type="Proteomes" id="UP000295497"/>
    </source>
</evidence>
<dbReference type="InterPro" id="IPR007801">
    <property type="entry name" value="MbnB/TglH/ChrH"/>
</dbReference>
<dbReference type="EMBL" id="CP012672">
    <property type="protein sequence ID" value="AUX28112.1"/>
    <property type="molecule type" value="Genomic_DNA"/>
</dbReference>
<dbReference type="PANTHER" id="PTHR42194:SF1">
    <property type="entry name" value="UPF0276 PROTEIN HI_1600"/>
    <property type="match status" value="1"/>
</dbReference>
<protein>
    <submittedName>
        <fullName evidence="1">Uncharacterized protein</fullName>
    </submittedName>
</protein>
<sequence>MIPVGLTLQPDAAFLDLLGEVILRDADYYEVAPETLWRAPDAAEADLQENGFHRRFAELARRSDRPFVAHGVGFSIGGASAADTGRRARWRAALRRDHAIFRFRWYTDHLGVSAPAGLSAGLPLPLPMSAHSAAVARRALREMQAVVEDVGVENSVSYFVLGDPLDEPRFLGRILRAPRTHLLLDLHNVYTMAQNFGFDPAEYVARIELARVIEIHLSGGGPSDPGWLPSGRVMRLDGHDDAVPEPVWRLLEEVAPRCPNLRGVTLERMEGTVQGAADAAAVREELRRARRVLGGRGRRR</sequence>
<dbReference type="SUPFAM" id="SSF51658">
    <property type="entry name" value="Xylose isomerase-like"/>
    <property type="match status" value="1"/>
</dbReference>